<gene>
    <name evidence="2" type="ORF">BDK51DRAFT_46225</name>
</gene>
<evidence type="ECO:0000256" key="1">
    <source>
        <dbReference type="SAM" id="MobiDB-lite"/>
    </source>
</evidence>
<reference evidence="3" key="1">
    <citation type="journal article" date="2018" name="Nat. Microbiol.">
        <title>Leveraging single-cell genomics to expand the fungal tree of life.</title>
        <authorList>
            <person name="Ahrendt S.R."/>
            <person name="Quandt C.A."/>
            <person name="Ciobanu D."/>
            <person name="Clum A."/>
            <person name="Salamov A."/>
            <person name="Andreopoulos B."/>
            <person name="Cheng J.F."/>
            <person name="Woyke T."/>
            <person name="Pelin A."/>
            <person name="Henrissat B."/>
            <person name="Reynolds N.K."/>
            <person name="Benny G.L."/>
            <person name="Smith M.E."/>
            <person name="James T.Y."/>
            <person name="Grigoriev I.V."/>
        </authorList>
    </citation>
    <scope>NUCLEOTIDE SEQUENCE [LARGE SCALE GENOMIC DNA]</scope>
</reference>
<dbReference type="Proteomes" id="UP000269721">
    <property type="component" value="Unassembled WGS sequence"/>
</dbReference>
<protein>
    <submittedName>
        <fullName evidence="2">Uncharacterized protein</fullName>
    </submittedName>
</protein>
<feature type="compositionally biased region" description="Pro residues" evidence="1">
    <location>
        <begin position="74"/>
        <end position="84"/>
    </location>
</feature>
<keyword evidence="3" id="KW-1185">Reference proteome</keyword>
<evidence type="ECO:0000313" key="2">
    <source>
        <dbReference type="EMBL" id="RKO94370.1"/>
    </source>
</evidence>
<feature type="compositionally biased region" description="Pro residues" evidence="1">
    <location>
        <begin position="39"/>
        <end position="53"/>
    </location>
</feature>
<evidence type="ECO:0000313" key="3">
    <source>
        <dbReference type="Proteomes" id="UP000269721"/>
    </source>
</evidence>
<dbReference type="AlphaFoldDB" id="A0A4P9WST6"/>
<proteinExistence type="predicted"/>
<accession>A0A4P9WST6</accession>
<sequence>MPNRYDAINSANLLDPDGSLAANRAHEDARRQSRAPNPSSIPHPSPSSSPALPPSSTTPFRAPFASIPETRTPSPAPEPRPPQTPHDHTRSKYSSSAQSLQSCSKPLIQAILLDLPASRLELLLPSPPSAPRPRQRGDPVGGEEIRLAYLNMRLLRRMMRVLFAVRCWAGSALGMVPERSPEPACVPHHVLLLCKNVLIRDVLEASGV</sequence>
<dbReference type="EMBL" id="KZ993917">
    <property type="protein sequence ID" value="RKO94370.1"/>
    <property type="molecule type" value="Genomic_DNA"/>
</dbReference>
<feature type="region of interest" description="Disordered" evidence="1">
    <location>
        <begin position="1"/>
        <end position="98"/>
    </location>
</feature>
<organism evidence="2 3">
    <name type="scientific">Blyttiomyces helicus</name>
    <dbReference type="NCBI Taxonomy" id="388810"/>
    <lineage>
        <taxon>Eukaryota</taxon>
        <taxon>Fungi</taxon>
        <taxon>Fungi incertae sedis</taxon>
        <taxon>Chytridiomycota</taxon>
        <taxon>Chytridiomycota incertae sedis</taxon>
        <taxon>Chytridiomycetes</taxon>
        <taxon>Chytridiomycetes incertae sedis</taxon>
        <taxon>Blyttiomyces</taxon>
    </lineage>
</organism>
<name>A0A4P9WST6_9FUNG</name>